<comment type="subcellular location">
    <subcellularLocation>
        <location evidence="5">Endomembrane system</location>
        <topology evidence="5">Single-pass membrane protein</topology>
    </subcellularLocation>
</comment>
<feature type="non-terminal residue" evidence="9">
    <location>
        <position position="1"/>
    </location>
</feature>
<dbReference type="Proteomes" id="UP000283269">
    <property type="component" value="Unassembled WGS sequence"/>
</dbReference>
<evidence type="ECO:0000313" key="10">
    <source>
        <dbReference type="Proteomes" id="UP000283269"/>
    </source>
</evidence>
<dbReference type="PRINTS" id="PR00625">
    <property type="entry name" value="JDOMAIN"/>
</dbReference>
<gene>
    <name evidence="9" type="ORF">CVT25_009862</name>
</gene>
<dbReference type="InterPro" id="IPR036869">
    <property type="entry name" value="J_dom_sf"/>
</dbReference>
<dbReference type="PROSITE" id="PS50076">
    <property type="entry name" value="DNAJ_2"/>
    <property type="match status" value="1"/>
</dbReference>
<dbReference type="EMBL" id="NHYD01000495">
    <property type="protein sequence ID" value="PPQ94014.1"/>
    <property type="molecule type" value="Genomic_DNA"/>
</dbReference>
<keyword evidence="3 7" id="KW-1133">Transmembrane helix</keyword>
<evidence type="ECO:0000256" key="7">
    <source>
        <dbReference type="SAM" id="Phobius"/>
    </source>
</evidence>
<dbReference type="STRING" id="93625.A0A409XTK4"/>
<feature type="domain" description="J" evidence="8">
    <location>
        <begin position="69"/>
        <end position="134"/>
    </location>
</feature>
<keyword evidence="10" id="KW-1185">Reference proteome</keyword>
<dbReference type="SUPFAM" id="SSF46565">
    <property type="entry name" value="Chaperone J-domain"/>
    <property type="match status" value="1"/>
</dbReference>
<comment type="caution">
    <text evidence="9">The sequence shown here is derived from an EMBL/GenBank/DDBJ whole genome shotgun (WGS) entry which is preliminary data.</text>
</comment>
<feature type="transmembrane region" description="Helical" evidence="7">
    <location>
        <begin position="6"/>
        <end position="25"/>
    </location>
</feature>
<evidence type="ECO:0000256" key="4">
    <source>
        <dbReference type="ARBA" id="ARBA00023136"/>
    </source>
</evidence>
<name>A0A409XTK4_PSICY</name>
<feature type="compositionally biased region" description="Polar residues" evidence="6">
    <location>
        <begin position="306"/>
        <end position="324"/>
    </location>
</feature>
<dbReference type="InterPro" id="IPR001623">
    <property type="entry name" value="DnaJ_domain"/>
</dbReference>
<reference evidence="9 10" key="1">
    <citation type="journal article" date="2018" name="Evol. Lett.">
        <title>Horizontal gene cluster transfer increased hallucinogenic mushroom diversity.</title>
        <authorList>
            <person name="Reynolds H.T."/>
            <person name="Vijayakumar V."/>
            <person name="Gluck-Thaler E."/>
            <person name="Korotkin H.B."/>
            <person name="Matheny P.B."/>
            <person name="Slot J.C."/>
        </authorList>
    </citation>
    <scope>NUCLEOTIDE SEQUENCE [LARGE SCALE GENOMIC DNA]</scope>
    <source>
        <strain evidence="9 10">2631</strain>
    </source>
</reference>
<sequence length="349" mass="39084">GNSRSLSYTTLLLHLLSIYWVIISWEKVRSRASIWDPGSRLIIRHYSQEDHEIFDIVTELEAAEGKGTTFYSWLDVSSTATTNEIAKAYRKKSMILHPDKNPDVKGIHERFARLGVISTILRNKESRKRYDFFYKNGVPKWRGTGYYYSRFRPGLGSVFIFLTILTSGLQYLIQSINYKKDLERIELIVAKAKSAAWGPKMQPIQGQRKVRVNLGDSRDEDGEVTGKKWLDMVVEDSHIYLLEPNGDMHLIDASTAVKPTASNTWFLALLKSLFSKVTGGKFAANATPASTEAKKENGTAPDIDTDASSTTGSEAPGSGYSTPKNGEEKVHIGPTSKAGGMRRKNVRKR</sequence>
<dbReference type="AlphaFoldDB" id="A0A409XTK4"/>
<feature type="region of interest" description="Disordered" evidence="6">
    <location>
        <begin position="287"/>
        <end position="349"/>
    </location>
</feature>
<dbReference type="PANTHER" id="PTHR44653">
    <property type="entry name" value="DNAJ HOMOLOG SUBFAMILY C MEMBER 1"/>
    <property type="match status" value="1"/>
</dbReference>
<keyword evidence="2" id="KW-0732">Signal</keyword>
<dbReference type="OrthoDB" id="413400at2759"/>
<evidence type="ECO:0000256" key="1">
    <source>
        <dbReference type="ARBA" id="ARBA00022692"/>
    </source>
</evidence>
<evidence type="ECO:0000256" key="2">
    <source>
        <dbReference type="ARBA" id="ARBA00022729"/>
    </source>
</evidence>
<dbReference type="Gene3D" id="1.10.287.110">
    <property type="entry name" value="DnaJ domain"/>
    <property type="match status" value="1"/>
</dbReference>
<evidence type="ECO:0000256" key="3">
    <source>
        <dbReference type="ARBA" id="ARBA00022989"/>
    </source>
</evidence>
<evidence type="ECO:0000313" key="9">
    <source>
        <dbReference type="EMBL" id="PPQ94014.1"/>
    </source>
</evidence>
<dbReference type="PANTHER" id="PTHR44653:SF2">
    <property type="entry name" value="DNAJ HOMOLOG SUBFAMILY C MEMBER 1"/>
    <property type="match status" value="1"/>
</dbReference>
<dbReference type="GO" id="GO:0012505">
    <property type="term" value="C:endomembrane system"/>
    <property type="evidence" value="ECO:0007669"/>
    <property type="project" value="UniProtKB-SubCell"/>
</dbReference>
<dbReference type="FunCoup" id="A0A409XTK4">
    <property type="interactions" value="79"/>
</dbReference>
<dbReference type="InterPro" id="IPR052606">
    <property type="entry name" value="DnaJ_domain_protein"/>
</dbReference>
<evidence type="ECO:0000259" key="8">
    <source>
        <dbReference type="PROSITE" id="PS50076"/>
    </source>
</evidence>
<dbReference type="InParanoid" id="A0A409XTK4"/>
<dbReference type="CDD" id="cd06257">
    <property type="entry name" value="DnaJ"/>
    <property type="match status" value="1"/>
</dbReference>
<organism evidence="9 10">
    <name type="scientific">Psilocybe cyanescens</name>
    <dbReference type="NCBI Taxonomy" id="93625"/>
    <lineage>
        <taxon>Eukaryota</taxon>
        <taxon>Fungi</taxon>
        <taxon>Dikarya</taxon>
        <taxon>Basidiomycota</taxon>
        <taxon>Agaricomycotina</taxon>
        <taxon>Agaricomycetes</taxon>
        <taxon>Agaricomycetidae</taxon>
        <taxon>Agaricales</taxon>
        <taxon>Agaricineae</taxon>
        <taxon>Strophariaceae</taxon>
        <taxon>Psilocybe</taxon>
    </lineage>
</organism>
<evidence type="ECO:0000256" key="5">
    <source>
        <dbReference type="ARBA" id="ARBA00037847"/>
    </source>
</evidence>
<dbReference type="SMART" id="SM00271">
    <property type="entry name" value="DnaJ"/>
    <property type="match status" value="1"/>
</dbReference>
<evidence type="ECO:0000256" key="6">
    <source>
        <dbReference type="SAM" id="MobiDB-lite"/>
    </source>
</evidence>
<feature type="transmembrane region" description="Helical" evidence="7">
    <location>
        <begin position="154"/>
        <end position="173"/>
    </location>
</feature>
<feature type="compositionally biased region" description="Basic residues" evidence="6">
    <location>
        <begin position="340"/>
        <end position="349"/>
    </location>
</feature>
<keyword evidence="1 7" id="KW-0812">Transmembrane</keyword>
<protein>
    <recommendedName>
        <fullName evidence="8">J domain-containing protein</fullName>
    </recommendedName>
</protein>
<proteinExistence type="predicted"/>
<accession>A0A409XTK4</accession>
<dbReference type="Pfam" id="PF00226">
    <property type="entry name" value="DnaJ"/>
    <property type="match status" value="1"/>
</dbReference>
<keyword evidence="4 7" id="KW-0472">Membrane</keyword>